<keyword evidence="2" id="KW-1185">Reference proteome</keyword>
<evidence type="ECO:0000313" key="1">
    <source>
        <dbReference type="EMBL" id="MBZ2208582.1"/>
    </source>
</evidence>
<protein>
    <submittedName>
        <fullName evidence="1">Uncharacterized protein</fullName>
    </submittedName>
</protein>
<dbReference type="RefSeq" id="WP_223469068.1">
    <property type="nucleotide sequence ID" value="NZ_JAFBIL020000006.1"/>
</dbReference>
<organism evidence="1 2">
    <name type="scientific">Massilia soli</name>
    <dbReference type="NCBI Taxonomy" id="2792854"/>
    <lineage>
        <taxon>Bacteria</taxon>
        <taxon>Pseudomonadati</taxon>
        <taxon>Pseudomonadota</taxon>
        <taxon>Betaproteobacteria</taxon>
        <taxon>Burkholderiales</taxon>
        <taxon>Oxalobacteraceae</taxon>
        <taxon>Telluria group</taxon>
        <taxon>Massilia</taxon>
    </lineage>
</organism>
<dbReference type="Proteomes" id="UP000809349">
    <property type="component" value="Unassembled WGS sequence"/>
</dbReference>
<evidence type="ECO:0000313" key="2">
    <source>
        <dbReference type="Proteomes" id="UP000809349"/>
    </source>
</evidence>
<reference evidence="1 2" key="1">
    <citation type="submission" date="2021-01" db="EMBL/GenBank/DDBJ databases">
        <authorList>
            <person name="Ruan W."/>
            <person name="Khan S.A."/>
            <person name="Jeon C.O."/>
        </authorList>
    </citation>
    <scope>NUCLEOTIDE SEQUENCE [LARGE SCALE GENOMIC DNA]</scope>
    <source>
        <strain evidence="1 2">R798</strain>
    </source>
</reference>
<accession>A0ABS7SRL1</accession>
<comment type="caution">
    <text evidence="1">The sequence shown here is derived from an EMBL/GenBank/DDBJ whole genome shotgun (WGS) entry which is preliminary data.</text>
</comment>
<name>A0ABS7SRL1_9BURK</name>
<proteinExistence type="predicted"/>
<gene>
    <name evidence="1" type="ORF">I4X03_015055</name>
</gene>
<reference evidence="1 2" key="2">
    <citation type="submission" date="2021-08" db="EMBL/GenBank/DDBJ databases">
        <title>Massilia sp. R798.</title>
        <authorList>
            <person name="Baek J.H."/>
            <person name="Jung H.S."/>
            <person name="Kim K.R."/>
            <person name="Jeon C.O."/>
        </authorList>
    </citation>
    <scope>NUCLEOTIDE SEQUENCE [LARGE SCALE GENOMIC DNA]</scope>
    <source>
        <strain evidence="1 2">R798</strain>
    </source>
</reference>
<sequence length="71" mass="7843">MTARTLMQQCTDELLDLMRLLGKMHDAVQRGEPVPLLTAEQTQTLILTVGDAMMTNHRALRSKQNAGHVAA</sequence>
<dbReference type="EMBL" id="JAFBIL020000006">
    <property type="protein sequence ID" value="MBZ2208582.1"/>
    <property type="molecule type" value="Genomic_DNA"/>
</dbReference>